<evidence type="ECO:0000313" key="9">
    <source>
        <dbReference type="EMBL" id="MBD3913402.1"/>
    </source>
</evidence>
<evidence type="ECO:0000256" key="4">
    <source>
        <dbReference type="ARBA" id="ARBA00022989"/>
    </source>
</evidence>
<evidence type="ECO:0000259" key="8">
    <source>
        <dbReference type="PROSITE" id="PS50234"/>
    </source>
</evidence>
<dbReference type="InterPro" id="IPR002035">
    <property type="entry name" value="VWF_A"/>
</dbReference>
<feature type="domain" description="VWFA" evidence="8">
    <location>
        <begin position="87"/>
        <end position="257"/>
    </location>
</feature>
<dbReference type="Pfam" id="PF13519">
    <property type="entry name" value="VWA_2"/>
    <property type="match status" value="1"/>
</dbReference>
<dbReference type="Pfam" id="PF00482">
    <property type="entry name" value="T2SSF"/>
    <property type="match status" value="1"/>
</dbReference>
<feature type="chain" id="PRO_5047013340" evidence="7">
    <location>
        <begin position="28"/>
        <end position="632"/>
    </location>
</feature>
<keyword evidence="10" id="KW-1185">Reference proteome</keyword>
<sequence>MSVVRRGVAAALAAAVVLVVGTAPAWAADGITIEHVDTDRGSVSLLVSTDGVPPGVTVEASQISVELNGSAVDTSAKLVDAGDINRSTVIVLDASNSMKGRGKFAAATTAINAFLDTAPDDVAIGLVAFAGSITSTVAPTTDHDAVRQALTEVQLSRGTNVYDAVVEGVKLLQADGARNLLVLSDGADTGSSMTPEVATADAKEAGVVVDVVSLVEPAGSDELAAIAAATNGSVIPADPDVLTSVFNERADALAQQLLVSFEAPYGTGADANIDVVVDAGGTAYHDTAFTTLGPGFEVPDVVTSGKALVGNSGMLIGAATLAVGLFGLLAVALIGSGDNRSQSVRQLDAYFNGAGGANGKKQKKATTSADLKGSAVSVANKFVSADLETKISQRLSGAGSALTASEWVLLHVGIAVTGGVVGLVMGGASLSILGLLLGIGVPWVYLRFRHSRRLGAFNGQLAQTLSLMAGGLQAGLSLPQAVDTVVREGHEPMAGELRRALVEQRLGVDITDALDGVGERMESEDFGWVVMAVRIQREVGGNLAEILHTVSETLREREYLRRQVKALSAEGRLSGYILTGLPPLIFFYMTFANPEYVRLLYTTLPGYIILAVALFLLSLGSFAMAKLATVKV</sequence>
<evidence type="ECO:0000256" key="1">
    <source>
        <dbReference type="ARBA" id="ARBA00004651"/>
    </source>
</evidence>
<keyword evidence="4 6" id="KW-1133">Transmembrane helix</keyword>
<dbReference type="PANTHER" id="PTHR35007:SF1">
    <property type="entry name" value="PILUS ASSEMBLY PROTEIN"/>
    <property type="match status" value="1"/>
</dbReference>
<evidence type="ECO:0000256" key="5">
    <source>
        <dbReference type="ARBA" id="ARBA00023136"/>
    </source>
</evidence>
<reference evidence="9 10" key="1">
    <citation type="submission" date="2020-09" db="EMBL/GenBank/DDBJ databases">
        <title>novel species in genus Nocardioides.</title>
        <authorList>
            <person name="Zhang G."/>
        </authorList>
    </citation>
    <scope>NUCLEOTIDE SEQUENCE [LARGE SCALE GENOMIC DNA]</scope>
    <source>
        <strain evidence="9 10">19197</strain>
    </source>
</reference>
<keyword evidence="3 6" id="KW-0812">Transmembrane</keyword>
<dbReference type="Gene3D" id="3.40.50.410">
    <property type="entry name" value="von Willebrand factor, type A domain"/>
    <property type="match status" value="1"/>
</dbReference>
<protein>
    <submittedName>
        <fullName evidence="9">Type II secretion system F family protein</fullName>
    </submittedName>
</protein>
<dbReference type="CDD" id="cd00198">
    <property type="entry name" value="vWFA"/>
    <property type="match status" value="1"/>
</dbReference>
<accession>A0ABR8MF92</accession>
<organism evidence="9 10">
    <name type="scientific">Nocardioides hwasunensis</name>
    <dbReference type="NCBI Taxonomy" id="397258"/>
    <lineage>
        <taxon>Bacteria</taxon>
        <taxon>Bacillati</taxon>
        <taxon>Actinomycetota</taxon>
        <taxon>Actinomycetes</taxon>
        <taxon>Propionibacteriales</taxon>
        <taxon>Nocardioidaceae</taxon>
        <taxon>Nocardioides</taxon>
    </lineage>
</organism>
<evidence type="ECO:0000256" key="3">
    <source>
        <dbReference type="ARBA" id="ARBA00022692"/>
    </source>
</evidence>
<feature type="transmembrane region" description="Helical" evidence="6">
    <location>
        <begin position="420"/>
        <end position="446"/>
    </location>
</feature>
<dbReference type="PANTHER" id="PTHR35007">
    <property type="entry name" value="INTEGRAL MEMBRANE PROTEIN-RELATED"/>
    <property type="match status" value="1"/>
</dbReference>
<dbReference type="InterPro" id="IPR036465">
    <property type="entry name" value="vWFA_dom_sf"/>
</dbReference>
<keyword evidence="5 6" id="KW-0472">Membrane</keyword>
<dbReference type="EMBL" id="JACXYY010000001">
    <property type="protein sequence ID" value="MBD3913402.1"/>
    <property type="molecule type" value="Genomic_DNA"/>
</dbReference>
<comment type="caution">
    <text evidence="9">The sequence shown here is derived from an EMBL/GenBank/DDBJ whole genome shotgun (WGS) entry which is preliminary data.</text>
</comment>
<dbReference type="Gene3D" id="1.20.81.30">
    <property type="entry name" value="Type II secretion system (T2SS), domain F"/>
    <property type="match status" value="1"/>
</dbReference>
<evidence type="ECO:0000256" key="6">
    <source>
        <dbReference type="SAM" id="Phobius"/>
    </source>
</evidence>
<feature type="transmembrane region" description="Helical" evidence="6">
    <location>
        <begin position="395"/>
        <end position="414"/>
    </location>
</feature>
<name>A0ABR8MF92_9ACTN</name>
<evidence type="ECO:0000256" key="2">
    <source>
        <dbReference type="ARBA" id="ARBA00022475"/>
    </source>
</evidence>
<dbReference type="SUPFAM" id="SSF53300">
    <property type="entry name" value="vWA-like"/>
    <property type="match status" value="1"/>
</dbReference>
<evidence type="ECO:0000256" key="7">
    <source>
        <dbReference type="SAM" id="SignalP"/>
    </source>
</evidence>
<dbReference type="InterPro" id="IPR042094">
    <property type="entry name" value="T2SS_GspF_sf"/>
</dbReference>
<feature type="transmembrane region" description="Helical" evidence="6">
    <location>
        <begin position="604"/>
        <end position="625"/>
    </location>
</feature>
<comment type="subcellular location">
    <subcellularLocation>
        <location evidence="1">Cell membrane</location>
        <topology evidence="1">Multi-pass membrane protein</topology>
    </subcellularLocation>
</comment>
<feature type="transmembrane region" description="Helical" evidence="6">
    <location>
        <begin position="314"/>
        <end position="335"/>
    </location>
</feature>
<feature type="signal peptide" evidence="7">
    <location>
        <begin position="1"/>
        <end position="27"/>
    </location>
</feature>
<dbReference type="Proteomes" id="UP000649289">
    <property type="component" value="Unassembled WGS sequence"/>
</dbReference>
<feature type="transmembrane region" description="Helical" evidence="6">
    <location>
        <begin position="573"/>
        <end position="592"/>
    </location>
</feature>
<dbReference type="SMART" id="SM00327">
    <property type="entry name" value="VWA"/>
    <property type="match status" value="1"/>
</dbReference>
<dbReference type="InterPro" id="IPR018076">
    <property type="entry name" value="T2SS_GspF_dom"/>
</dbReference>
<dbReference type="PROSITE" id="PS50234">
    <property type="entry name" value="VWFA"/>
    <property type="match status" value="1"/>
</dbReference>
<keyword evidence="7" id="KW-0732">Signal</keyword>
<dbReference type="RefSeq" id="WP_191197730.1">
    <property type="nucleotide sequence ID" value="NZ_BAAAPA010000002.1"/>
</dbReference>
<proteinExistence type="predicted"/>
<evidence type="ECO:0000313" key="10">
    <source>
        <dbReference type="Proteomes" id="UP000649289"/>
    </source>
</evidence>
<gene>
    <name evidence="9" type="ORF">IEZ25_02145</name>
</gene>
<keyword evidence="2" id="KW-1003">Cell membrane</keyword>